<keyword evidence="4" id="KW-0904">Protein phosphatase</keyword>
<evidence type="ECO:0000313" key="6">
    <source>
        <dbReference type="EMBL" id="KAG5510625.1"/>
    </source>
</evidence>
<protein>
    <recommendedName>
        <fullName evidence="2">protein-tyrosine-phosphatase</fullName>
        <ecNumber evidence="2">3.1.3.48</ecNumber>
    </recommendedName>
</protein>
<dbReference type="GeneID" id="94292947"/>
<dbReference type="AlphaFoldDB" id="A0A836LJD3"/>
<accession>A0A836LJD3</accession>
<reference evidence="6 7" key="1">
    <citation type="submission" date="2021-02" db="EMBL/GenBank/DDBJ databases">
        <title>Porcisia hertigi Genome sequencing and assembly.</title>
        <authorList>
            <person name="Almutairi H."/>
            <person name="Gatherer D."/>
        </authorList>
    </citation>
    <scope>NUCLEOTIDE SEQUENCE [LARGE SCALE GENOMIC DNA]</scope>
    <source>
        <strain evidence="6 7">C119</strain>
    </source>
</reference>
<comment type="caution">
    <text evidence="6">The sequence shown here is derived from an EMBL/GenBank/DDBJ whole genome shotgun (WGS) entry which is preliminary data.</text>
</comment>
<keyword evidence="3" id="KW-0378">Hydrolase</keyword>
<evidence type="ECO:0000256" key="4">
    <source>
        <dbReference type="ARBA" id="ARBA00022912"/>
    </source>
</evidence>
<gene>
    <name evidence="6" type="ORF">JKF63_06923</name>
</gene>
<dbReference type="EMBL" id="JAFJZO010000009">
    <property type="protein sequence ID" value="KAG5510625.1"/>
    <property type="molecule type" value="Genomic_DNA"/>
</dbReference>
<dbReference type="OrthoDB" id="2017893at2759"/>
<organism evidence="6 7">
    <name type="scientific">Porcisia hertigi</name>
    <dbReference type="NCBI Taxonomy" id="2761500"/>
    <lineage>
        <taxon>Eukaryota</taxon>
        <taxon>Discoba</taxon>
        <taxon>Euglenozoa</taxon>
        <taxon>Kinetoplastea</taxon>
        <taxon>Metakinetoplastina</taxon>
        <taxon>Trypanosomatida</taxon>
        <taxon>Trypanosomatidae</taxon>
        <taxon>Leishmaniinae</taxon>
        <taxon>Porcisia</taxon>
    </lineage>
</organism>
<evidence type="ECO:0000256" key="3">
    <source>
        <dbReference type="ARBA" id="ARBA00022801"/>
    </source>
</evidence>
<dbReference type="PANTHER" id="PTHR45848:SF4">
    <property type="entry name" value="DUAL SPECIFICITY PROTEIN PHOSPHATASE 12"/>
    <property type="match status" value="1"/>
</dbReference>
<dbReference type="GO" id="GO:0004725">
    <property type="term" value="F:protein tyrosine phosphatase activity"/>
    <property type="evidence" value="ECO:0007669"/>
    <property type="project" value="UniProtKB-EC"/>
</dbReference>
<keyword evidence="7" id="KW-1185">Reference proteome</keyword>
<evidence type="ECO:0000313" key="7">
    <source>
        <dbReference type="Proteomes" id="UP000674318"/>
    </source>
</evidence>
<dbReference type="GO" id="GO:0008138">
    <property type="term" value="F:protein tyrosine/serine/threonine phosphatase activity"/>
    <property type="evidence" value="ECO:0007669"/>
    <property type="project" value="TreeGrafter"/>
</dbReference>
<evidence type="ECO:0000256" key="2">
    <source>
        <dbReference type="ARBA" id="ARBA00013064"/>
    </source>
</evidence>
<dbReference type="KEGG" id="phet:94292947"/>
<dbReference type="EC" id="3.1.3.48" evidence="2"/>
<proteinExistence type="inferred from homology"/>
<feature type="region of interest" description="Disordered" evidence="5">
    <location>
        <begin position="1"/>
        <end position="22"/>
    </location>
</feature>
<dbReference type="PANTHER" id="PTHR45848">
    <property type="entry name" value="DUAL SPECIFICITY PROTEIN PHOSPHATASE 12 FAMILY MEMBER"/>
    <property type="match status" value="1"/>
</dbReference>
<sequence length="198" mass="21174">MLPSSGVRHAESVATVDDDHAPVVSDGSGTGYVVPVHPYYACRRCRVRLFDAAEVLPHDPPQGGGVGGSKKTFRFRRGCPSQRDGAPGDASPCTSLFLDPDQTPWVAEGIREANSSGAVVEPDTVYCRNPRCRAKLGTQSWTGSQCSCGAWITPAFRIHARAVDKVLAPETRRPTGHFSQGAQSDDASSYDCVRALAE</sequence>
<evidence type="ECO:0000256" key="5">
    <source>
        <dbReference type="SAM" id="MobiDB-lite"/>
    </source>
</evidence>
<dbReference type="RefSeq" id="XP_067759229.1">
    <property type="nucleotide sequence ID" value="XM_067902870.1"/>
</dbReference>
<evidence type="ECO:0000256" key="1">
    <source>
        <dbReference type="ARBA" id="ARBA00008601"/>
    </source>
</evidence>
<comment type="similarity">
    <text evidence="1">Belongs to the protein-tyrosine phosphatase family. Non-receptor class dual specificity subfamily.</text>
</comment>
<dbReference type="Proteomes" id="UP000674318">
    <property type="component" value="Unassembled WGS sequence"/>
</dbReference>
<name>A0A836LJD3_9TRYP</name>